<feature type="non-terminal residue" evidence="1">
    <location>
        <position position="51"/>
    </location>
</feature>
<dbReference type="SUPFAM" id="SSF69754">
    <property type="entry name" value="Ribosome binding protein Y (YfiA homologue)"/>
    <property type="match status" value="1"/>
</dbReference>
<dbReference type="Proteomes" id="UP000229449">
    <property type="component" value="Unassembled WGS sequence"/>
</dbReference>
<organism evidence="1 2">
    <name type="scientific">Candidatus Magasanikbacteria bacterium CG_4_10_14_0_8_um_filter_32_14</name>
    <dbReference type="NCBI Taxonomy" id="1974640"/>
    <lineage>
        <taxon>Bacteria</taxon>
        <taxon>Candidatus Magasanikiibacteriota</taxon>
    </lineage>
</organism>
<dbReference type="AlphaFoldDB" id="A0A2M7R9B1"/>
<dbReference type="EMBL" id="PFMA01000086">
    <property type="protein sequence ID" value="PIY93092.1"/>
    <property type="molecule type" value="Genomic_DNA"/>
</dbReference>
<protein>
    <submittedName>
        <fullName evidence="1">Ribosomal subunit interface protein</fullName>
    </submittedName>
</protein>
<proteinExistence type="predicted"/>
<comment type="caution">
    <text evidence="1">The sequence shown here is derived from an EMBL/GenBank/DDBJ whole genome shotgun (WGS) entry which is preliminary data.</text>
</comment>
<gene>
    <name evidence="1" type="ORF">COY69_03455</name>
</gene>
<dbReference type="Gene3D" id="3.30.160.100">
    <property type="entry name" value="Ribosome hibernation promotion factor-like"/>
    <property type="match status" value="1"/>
</dbReference>
<dbReference type="InterPro" id="IPR036567">
    <property type="entry name" value="RHF-like"/>
</dbReference>
<sequence length="51" mass="5884">MKINIKATNIDLTEAIREYTMEKVQAMEHYFDNIQNADVEIGLDSQNKAKP</sequence>
<evidence type="ECO:0000313" key="1">
    <source>
        <dbReference type="EMBL" id="PIY93092.1"/>
    </source>
</evidence>
<evidence type="ECO:0000313" key="2">
    <source>
        <dbReference type="Proteomes" id="UP000229449"/>
    </source>
</evidence>
<reference evidence="2" key="1">
    <citation type="submission" date="2017-09" db="EMBL/GenBank/DDBJ databases">
        <title>Depth-based differentiation of microbial function through sediment-hosted aquifers and enrichment of novel symbionts in the deep terrestrial subsurface.</title>
        <authorList>
            <person name="Probst A.J."/>
            <person name="Ladd B."/>
            <person name="Jarett J.K."/>
            <person name="Geller-Mcgrath D.E."/>
            <person name="Sieber C.M.K."/>
            <person name="Emerson J.B."/>
            <person name="Anantharaman K."/>
            <person name="Thomas B.C."/>
            <person name="Malmstrom R."/>
            <person name="Stieglmeier M."/>
            <person name="Klingl A."/>
            <person name="Woyke T."/>
            <person name="Ryan C.M."/>
            <person name="Banfield J.F."/>
        </authorList>
    </citation>
    <scope>NUCLEOTIDE SEQUENCE [LARGE SCALE GENOMIC DNA]</scope>
</reference>
<accession>A0A2M7R9B1</accession>
<dbReference type="Pfam" id="PF02482">
    <property type="entry name" value="Ribosomal_S30AE"/>
    <property type="match status" value="1"/>
</dbReference>
<dbReference type="InterPro" id="IPR003489">
    <property type="entry name" value="RHF/RaiA"/>
</dbReference>
<name>A0A2M7R9B1_9BACT</name>